<proteinExistence type="inferred from homology"/>
<dbReference type="PANTHER" id="PTHR23416:SF23">
    <property type="entry name" value="ACETYLTRANSFERASE C18B11.09C-RELATED"/>
    <property type="match status" value="1"/>
</dbReference>
<dbReference type="CDD" id="cd03357">
    <property type="entry name" value="LbH_MAT_GAT"/>
    <property type="match status" value="1"/>
</dbReference>
<dbReference type="Pfam" id="PF12464">
    <property type="entry name" value="Mac"/>
    <property type="match status" value="1"/>
</dbReference>
<keyword evidence="2 7" id="KW-0808">Transferase</keyword>
<evidence type="ECO:0000313" key="7">
    <source>
        <dbReference type="EMBL" id="QJE96814.1"/>
    </source>
</evidence>
<evidence type="ECO:0000259" key="6">
    <source>
        <dbReference type="SMART" id="SM01266"/>
    </source>
</evidence>
<evidence type="ECO:0000256" key="1">
    <source>
        <dbReference type="ARBA" id="ARBA00007274"/>
    </source>
</evidence>
<comment type="function">
    <text evidence="4">Acetyltransferase implicated in the O-acetylation of Nod factors.</text>
</comment>
<dbReference type="InterPro" id="IPR024688">
    <property type="entry name" value="Mac_dom"/>
</dbReference>
<dbReference type="GO" id="GO:0008374">
    <property type="term" value="F:O-acyltransferase activity"/>
    <property type="evidence" value="ECO:0007669"/>
    <property type="project" value="TreeGrafter"/>
</dbReference>
<dbReference type="GO" id="GO:0016407">
    <property type="term" value="F:acetyltransferase activity"/>
    <property type="evidence" value="ECO:0007669"/>
    <property type="project" value="InterPro"/>
</dbReference>
<dbReference type="Gene3D" id="2.160.10.10">
    <property type="entry name" value="Hexapeptide repeat proteins"/>
    <property type="match status" value="1"/>
</dbReference>
<dbReference type="Proteomes" id="UP000501812">
    <property type="component" value="Chromosome"/>
</dbReference>
<dbReference type="Pfam" id="PF00132">
    <property type="entry name" value="Hexapep"/>
    <property type="match status" value="1"/>
</dbReference>
<dbReference type="FunFam" id="2.160.10.10:FF:000025">
    <property type="entry name" value="Hexapeptide-repeat containing-acetyltransferase"/>
    <property type="match status" value="1"/>
</dbReference>
<dbReference type="PANTHER" id="PTHR23416">
    <property type="entry name" value="SIALIC ACID SYNTHASE-RELATED"/>
    <property type="match status" value="1"/>
</dbReference>
<evidence type="ECO:0000256" key="2">
    <source>
        <dbReference type="ARBA" id="ARBA00022679"/>
    </source>
</evidence>
<dbReference type="SMART" id="SM01266">
    <property type="entry name" value="Mac"/>
    <property type="match status" value="1"/>
</dbReference>
<dbReference type="KEGG" id="luo:HHL09_13815"/>
<keyword evidence="8" id="KW-1185">Reference proteome</keyword>
<protein>
    <recommendedName>
        <fullName evidence="5">Nodulation protein L</fullName>
    </recommendedName>
</protein>
<dbReference type="InterPro" id="IPR051159">
    <property type="entry name" value="Hexapeptide_acetyltransf"/>
</dbReference>
<dbReference type="InterPro" id="IPR011004">
    <property type="entry name" value="Trimer_LpxA-like_sf"/>
</dbReference>
<keyword evidence="3" id="KW-0012">Acyltransferase</keyword>
<feature type="domain" description="Maltose/galactoside acetyltransferase" evidence="6">
    <location>
        <begin position="4"/>
        <end position="56"/>
    </location>
</feature>
<organism evidence="7 8">
    <name type="scientific">Luteolibacter luteus</name>
    <dbReference type="NCBI Taxonomy" id="2728835"/>
    <lineage>
        <taxon>Bacteria</taxon>
        <taxon>Pseudomonadati</taxon>
        <taxon>Verrucomicrobiota</taxon>
        <taxon>Verrucomicrobiia</taxon>
        <taxon>Verrucomicrobiales</taxon>
        <taxon>Verrucomicrobiaceae</taxon>
        <taxon>Luteolibacter</taxon>
    </lineage>
</organism>
<accession>A0A858RJY3</accession>
<evidence type="ECO:0000256" key="4">
    <source>
        <dbReference type="ARBA" id="ARBA00055587"/>
    </source>
</evidence>
<dbReference type="AlphaFoldDB" id="A0A858RJY3"/>
<dbReference type="SUPFAM" id="SSF51161">
    <property type="entry name" value="Trimeric LpxA-like enzymes"/>
    <property type="match status" value="1"/>
</dbReference>
<name>A0A858RJY3_9BACT</name>
<evidence type="ECO:0000256" key="5">
    <source>
        <dbReference type="ARBA" id="ARBA00067695"/>
    </source>
</evidence>
<reference evidence="7 8" key="1">
    <citation type="submission" date="2020-04" db="EMBL/GenBank/DDBJ databases">
        <title>Luteolibacter sp. G-1-1-1 isolated from soil.</title>
        <authorList>
            <person name="Dahal R.H."/>
        </authorList>
    </citation>
    <scope>NUCLEOTIDE SEQUENCE [LARGE SCALE GENOMIC DNA]</scope>
    <source>
        <strain evidence="7 8">G-1-1-1</strain>
    </source>
</reference>
<dbReference type="RefSeq" id="WP_169455214.1">
    <property type="nucleotide sequence ID" value="NZ_CP051774.1"/>
</dbReference>
<dbReference type="InterPro" id="IPR001451">
    <property type="entry name" value="Hexapep"/>
</dbReference>
<sequence length="189" mass="20324">MTEREKMLAGQTYSTRDAELIAMYWKAREALHAFTQAMPSPDRMEILRGLLGEVGDGVWIEPPFFCEYGPHIRIGERTYININCFFQDNAEIEIGSDTLIGPGVQVCCASHPVNADERVVASPPPNGAPYVTTSAPVKIGNRVWIGGNVTILGGVSIGDDCVIGAGSVVTKSIPAGSVAYGVPCRVQER</sequence>
<comment type="similarity">
    <text evidence="1">Belongs to the transferase hexapeptide repeat family.</text>
</comment>
<evidence type="ECO:0000313" key="8">
    <source>
        <dbReference type="Proteomes" id="UP000501812"/>
    </source>
</evidence>
<evidence type="ECO:0000256" key="3">
    <source>
        <dbReference type="ARBA" id="ARBA00023315"/>
    </source>
</evidence>
<gene>
    <name evidence="7" type="ORF">HHL09_13815</name>
</gene>
<dbReference type="EMBL" id="CP051774">
    <property type="protein sequence ID" value="QJE96814.1"/>
    <property type="molecule type" value="Genomic_DNA"/>
</dbReference>